<comment type="caution">
    <text evidence="11">The sequence shown here is derived from an EMBL/GenBank/DDBJ whole genome shotgun (WGS) entry which is preliminary data.</text>
</comment>
<evidence type="ECO:0000313" key="12">
    <source>
        <dbReference type="Proteomes" id="UP000648075"/>
    </source>
</evidence>
<evidence type="ECO:0000256" key="6">
    <source>
        <dbReference type="ARBA" id="ARBA00023136"/>
    </source>
</evidence>
<evidence type="ECO:0000259" key="10">
    <source>
        <dbReference type="PROSITE" id="PS50850"/>
    </source>
</evidence>
<dbReference type="Pfam" id="PF07690">
    <property type="entry name" value="MFS_1"/>
    <property type="match status" value="1"/>
</dbReference>
<comment type="subcellular location">
    <subcellularLocation>
        <location evidence="1">Cell membrane</location>
        <topology evidence="1">Multi-pass membrane protein</topology>
    </subcellularLocation>
</comment>
<feature type="transmembrane region" description="Helical" evidence="9">
    <location>
        <begin position="179"/>
        <end position="201"/>
    </location>
</feature>
<feature type="transmembrane region" description="Helical" evidence="9">
    <location>
        <begin position="292"/>
        <end position="312"/>
    </location>
</feature>
<sequence>MNVPDSPLRIPDYRRFWLARFSATLATTGMVVILGYQFYDIARMDYGLSISEAALRLGALGLVQFIPLLLLTPFSGVMADRFDRRRVAALGMLLDVFIAASLGLVTVLKVHSLELLYVLAALHGVGRVIISPSLSAIAPNVVPPNLIPRAIALNSIAWQSGSIIGPALFGFLYASSQALPYWISVVLILAASFSVNAIRTLPPVPPEARRTHPVRQMIDGFRYVWNERFLLGCITLDLFAVLLGGATALLPVFARDILHVGPEGLGQLRAAPAVGAALVALMLSFRPLERNVGVKMLVAVVVYGAATIGFGLSRWFPLSLLFLFVLGAADMVSVFVRGSLVQLNTPDDRRGRVSAISGVAISASNELGEMQSGLAAALLGATGAVVFGGAAAIFITLLWAVVFPELPRARTFAPQFRQRETPT</sequence>
<reference evidence="11" key="2">
    <citation type="submission" date="2020-09" db="EMBL/GenBank/DDBJ databases">
        <authorList>
            <person name="Sun Q."/>
            <person name="Kim S."/>
        </authorList>
    </citation>
    <scope>NUCLEOTIDE SEQUENCE</scope>
    <source>
        <strain evidence="11">KCTC 32255</strain>
    </source>
</reference>
<keyword evidence="3" id="KW-1003">Cell membrane</keyword>
<keyword evidence="6 9" id="KW-0472">Membrane</keyword>
<dbReference type="PANTHER" id="PTHR23513:SF9">
    <property type="entry name" value="ENTEROBACTIN EXPORTER ENTS"/>
    <property type="match status" value="1"/>
</dbReference>
<dbReference type="AlphaFoldDB" id="A0A918PBX1"/>
<comment type="similarity">
    <text evidence="7">Belongs to the major facilitator superfamily. Drug:H(+) antiporter-3 (DHA3) (TC 2.A.1.21) family.</text>
</comment>
<dbReference type="RefSeq" id="WP_189620091.1">
    <property type="nucleotide sequence ID" value="NZ_BMZA01000002.1"/>
</dbReference>
<keyword evidence="5 9" id="KW-1133">Transmembrane helix</keyword>
<name>A0A918PBX1_9SPHN</name>
<gene>
    <name evidence="11" type="ORF">GCM10011614_10780</name>
</gene>
<evidence type="ECO:0000256" key="4">
    <source>
        <dbReference type="ARBA" id="ARBA00022692"/>
    </source>
</evidence>
<feature type="transmembrane region" description="Helical" evidence="9">
    <location>
        <begin position="54"/>
        <end position="75"/>
    </location>
</feature>
<dbReference type="PROSITE" id="PS50850">
    <property type="entry name" value="MFS"/>
    <property type="match status" value="1"/>
</dbReference>
<feature type="transmembrane region" description="Helical" evidence="9">
    <location>
        <begin position="87"/>
        <end position="109"/>
    </location>
</feature>
<keyword evidence="12" id="KW-1185">Reference proteome</keyword>
<feature type="transmembrane region" description="Helical" evidence="9">
    <location>
        <begin position="150"/>
        <end position="173"/>
    </location>
</feature>
<dbReference type="Gene3D" id="1.20.1250.20">
    <property type="entry name" value="MFS general substrate transporter like domains"/>
    <property type="match status" value="1"/>
</dbReference>
<organism evidence="11 12">
    <name type="scientific">Novosphingobium colocasiae</name>
    <dbReference type="NCBI Taxonomy" id="1256513"/>
    <lineage>
        <taxon>Bacteria</taxon>
        <taxon>Pseudomonadati</taxon>
        <taxon>Pseudomonadota</taxon>
        <taxon>Alphaproteobacteria</taxon>
        <taxon>Sphingomonadales</taxon>
        <taxon>Sphingomonadaceae</taxon>
        <taxon>Novosphingobium</taxon>
    </lineage>
</organism>
<evidence type="ECO:0000256" key="7">
    <source>
        <dbReference type="ARBA" id="ARBA00038075"/>
    </source>
</evidence>
<dbReference type="InterPro" id="IPR011701">
    <property type="entry name" value="MFS"/>
</dbReference>
<dbReference type="GO" id="GO:0005886">
    <property type="term" value="C:plasma membrane"/>
    <property type="evidence" value="ECO:0007669"/>
    <property type="project" value="UniProtKB-SubCell"/>
</dbReference>
<evidence type="ECO:0000256" key="5">
    <source>
        <dbReference type="ARBA" id="ARBA00022989"/>
    </source>
</evidence>
<accession>A0A918PBX1</accession>
<evidence type="ECO:0000256" key="3">
    <source>
        <dbReference type="ARBA" id="ARBA00022475"/>
    </source>
</evidence>
<feature type="transmembrane region" description="Helical" evidence="9">
    <location>
        <begin position="374"/>
        <end position="402"/>
    </location>
</feature>
<feature type="transmembrane region" description="Helical" evidence="9">
    <location>
        <begin position="21"/>
        <end position="39"/>
    </location>
</feature>
<dbReference type="Proteomes" id="UP000648075">
    <property type="component" value="Unassembled WGS sequence"/>
</dbReference>
<evidence type="ECO:0000256" key="2">
    <source>
        <dbReference type="ARBA" id="ARBA00022448"/>
    </source>
</evidence>
<keyword evidence="2" id="KW-0813">Transport</keyword>
<feature type="transmembrane region" description="Helical" evidence="9">
    <location>
        <begin position="229"/>
        <end position="254"/>
    </location>
</feature>
<dbReference type="InterPro" id="IPR036259">
    <property type="entry name" value="MFS_trans_sf"/>
</dbReference>
<dbReference type="SUPFAM" id="SSF103473">
    <property type="entry name" value="MFS general substrate transporter"/>
    <property type="match status" value="1"/>
</dbReference>
<evidence type="ECO:0000256" key="9">
    <source>
        <dbReference type="SAM" id="Phobius"/>
    </source>
</evidence>
<evidence type="ECO:0000256" key="1">
    <source>
        <dbReference type="ARBA" id="ARBA00004651"/>
    </source>
</evidence>
<reference evidence="11" key="1">
    <citation type="journal article" date="2014" name="Int. J. Syst. Evol. Microbiol.">
        <title>Complete genome sequence of Corynebacterium casei LMG S-19264T (=DSM 44701T), isolated from a smear-ripened cheese.</title>
        <authorList>
            <consortium name="US DOE Joint Genome Institute (JGI-PGF)"/>
            <person name="Walter F."/>
            <person name="Albersmeier A."/>
            <person name="Kalinowski J."/>
            <person name="Ruckert C."/>
        </authorList>
    </citation>
    <scope>NUCLEOTIDE SEQUENCE</scope>
    <source>
        <strain evidence="11">KCTC 32255</strain>
    </source>
</reference>
<dbReference type="GO" id="GO:0022857">
    <property type="term" value="F:transmembrane transporter activity"/>
    <property type="evidence" value="ECO:0007669"/>
    <property type="project" value="InterPro"/>
</dbReference>
<proteinExistence type="inferred from homology"/>
<dbReference type="CDD" id="cd06173">
    <property type="entry name" value="MFS_MefA_like"/>
    <property type="match status" value="1"/>
</dbReference>
<dbReference type="InterPro" id="IPR020846">
    <property type="entry name" value="MFS_dom"/>
</dbReference>
<dbReference type="EMBL" id="BMZA01000002">
    <property type="protein sequence ID" value="GGY97586.1"/>
    <property type="molecule type" value="Genomic_DNA"/>
</dbReference>
<feature type="transmembrane region" description="Helical" evidence="9">
    <location>
        <begin position="266"/>
        <end position="285"/>
    </location>
</feature>
<feature type="domain" description="Major facilitator superfamily (MFS) profile" evidence="10">
    <location>
        <begin position="15"/>
        <end position="407"/>
    </location>
</feature>
<dbReference type="PANTHER" id="PTHR23513">
    <property type="entry name" value="INTEGRAL MEMBRANE EFFLUX PROTEIN-RELATED"/>
    <property type="match status" value="1"/>
</dbReference>
<evidence type="ECO:0000256" key="8">
    <source>
        <dbReference type="ARBA" id="ARBA00040914"/>
    </source>
</evidence>
<evidence type="ECO:0000313" key="11">
    <source>
        <dbReference type="EMBL" id="GGY97586.1"/>
    </source>
</evidence>
<feature type="transmembrane region" description="Helical" evidence="9">
    <location>
        <begin position="115"/>
        <end position="138"/>
    </location>
</feature>
<keyword evidence="4 9" id="KW-0812">Transmembrane</keyword>
<protein>
    <recommendedName>
        <fullName evidence="8">Multidrug efflux pump Tap</fullName>
    </recommendedName>
</protein>